<organism evidence="5 6">
    <name type="scientific">Blomia tropicalis</name>
    <name type="common">Mite</name>
    <dbReference type="NCBI Taxonomy" id="40697"/>
    <lineage>
        <taxon>Eukaryota</taxon>
        <taxon>Metazoa</taxon>
        <taxon>Ecdysozoa</taxon>
        <taxon>Arthropoda</taxon>
        <taxon>Chelicerata</taxon>
        <taxon>Arachnida</taxon>
        <taxon>Acari</taxon>
        <taxon>Acariformes</taxon>
        <taxon>Sarcoptiformes</taxon>
        <taxon>Astigmata</taxon>
        <taxon>Glycyphagoidea</taxon>
        <taxon>Echimyopodidae</taxon>
        <taxon>Blomia</taxon>
    </lineage>
</organism>
<keyword evidence="6" id="KW-1185">Reference proteome</keyword>
<comment type="caution">
    <text evidence="5">The sequence shown here is derived from an EMBL/GenBank/DDBJ whole genome shotgun (WGS) entry which is preliminary data.</text>
</comment>
<dbReference type="GO" id="GO:0003735">
    <property type="term" value="F:structural constituent of ribosome"/>
    <property type="evidence" value="ECO:0007669"/>
    <property type="project" value="InterPro"/>
</dbReference>
<dbReference type="Pfam" id="PF00380">
    <property type="entry name" value="Ribosomal_S9"/>
    <property type="match status" value="2"/>
</dbReference>
<name>A0A9Q0M1F5_BLOTA</name>
<evidence type="ECO:0008006" key="7">
    <source>
        <dbReference type="Google" id="ProtNLM"/>
    </source>
</evidence>
<dbReference type="GO" id="GO:0006412">
    <property type="term" value="P:translation"/>
    <property type="evidence" value="ECO:0007669"/>
    <property type="project" value="InterPro"/>
</dbReference>
<evidence type="ECO:0000313" key="6">
    <source>
        <dbReference type="Proteomes" id="UP001142055"/>
    </source>
</evidence>
<dbReference type="GO" id="GO:0003723">
    <property type="term" value="F:RNA binding"/>
    <property type="evidence" value="ECO:0007669"/>
    <property type="project" value="TreeGrafter"/>
</dbReference>
<dbReference type="PANTHER" id="PTHR21569">
    <property type="entry name" value="RIBOSOMAL PROTEIN S9"/>
    <property type="match status" value="1"/>
</dbReference>
<evidence type="ECO:0000256" key="2">
    <source>
        <dbReference type="ARBA" id="ARBA00022980"/>
    </source>
</evidence>
<reference evidence="5" key="1">
    <citation type="submission" date="2022-12" db="EMBL/GenBank/DDBJ databases">
        <title>Genome assemblies of Blomia tropicalis.</title>
        <authorList>
            <person name="Cui Y."/>
        </authorList>
    </citation>
    <scope>NUCLEOTIDE SEQUENCE</scope>
    <source>
        <tissue evidence="5">Adult mites</tissue>
    </source>
</reference>
<gene>
    <name evidence="5" type="ORF">RDWZM_007304</name>
</gene>
<dbReference type="InterPro" id="IPR014721">
    <property type="entry name" value="Ribsml_uS5_D2-typ_fold_subgr"/>
</dbReference>
<protein>
    <recommendedName>
        <fullName evidence="7">28S ribosomal protein S9, mitochondrial</fullName>
    </recommendedName>
</protein>
<dbReference type="Proteomes" id="UP001142055">
    <property type="component" value="Chromosome 3"/>
</dbReference>
<dbReference type="PANTHER" id="PTHR21569:SF1">
    <property type="entry name" value="SMALL RIBOSOMAL SUBUNIT PROTEIN US9M"/>
    <property type="match status" value="1"/>
</dbReference>
<keyword evidence="2" id="KW-0689">Ribosomal protein</keyword>
<feature type="compositionally biased region" description="Basic and acidic residues" evidence="4">
    <location>
        <begin position="435"/>
        <end position="447"/>
    </location>
</feature>
<dbReference type="OrthoDB" id="10254627at2759"/>
<feature type="region of interest" description="Disordered" evidence="4">
    <location>
        <begin position="435"/>
        <end position="455"/>
    </location>
</feature>
<evidence type="ECO:0000313" key="5">
    <source>
        <dbReference type="EMBL" id="KAJ6216147.1"/>
    </source>
</evidence>
<accession>A0A9Q0M1F5</accession>
<feature type="region of interest" description="Disordered" evidence="4">
    <location>
        <begin position="46"/>
        <end position="89"/>
    </location>
</feature>
<dbReference type="OMA" id="HHFLFYT"/>
<dbReference type="SUPFAM" id="SSF54211">
    <property type="entry name" value="Ribosomal protein S5 domain 2-like"/>
    <property type="match status" value="1"/>
</dbReference>
<evidence type="ECO:0000256" key="1">
    <source>
        <dbReference type="ARBA" id="ARBA00005251"/>
    </source>
</evidence>
<dbReference type="InterPro" id="IPR020568">
    <property type="entry name" value="Ribosomal_Su5_D2-typ_SF"/>
</dbReference>
<dbReference type="EMBL" id="JAPWDV010000003">
    <property type="protein sequence ID" value="KAJ6216147.1"/>
    <property type="molecule type" value="Genomic_DNA"/>
</dbReference>
<evidence type="ECO:0000256" key="4">
    <source>
        <dbReference type="SAM" id="MobiDB-lite"/>
    </source>
</evidence>
<feature type="compositionally biased region" description="Polar residues" evidence="4">
    <location>
        <begin position="74"/>
        <end position="84"/>
    </location>
</feature>
<comment type="similarity">
    <text evidence="1">Belongs to the universal ribosomal protein uS9 family.</text>
</comment>
<dbReference type="AlphaFoldDB" id="A0A9Q0M1F5"/>
<evidence type="ECO:0000256" key="3">
    <source>
        <dbReference type="ARBA" id="ARBA00023274"/>
    </source>
</evidence>
<dbReference type="GO" id="GO:0005763">
    <property type="term" value="C:mitochondrial small ribosomal subunit"/>
    <property type="evidence" value="ECO:0007669"/>
    <property type="project" value="TreeGrafter"/>
</dbReference>
<keyword evidence="3" id="KW-0687">Ribonucleoprotein</keyword>
<dbReference type="InterPro" id="IPR000754">
    <property type="entry name" value="Ribosomal_uS9"/>
</dbReference>
<proteinExistence type="inferred from homology"/>
<dbReference type="Gene3D" id="3.30.230.10">
    <property type="match status" value="1"/>
</dbReference>
<sequence>MIRYALRRRIITLITIDRSVHTGECRLKFQTNTELIHHGVMYGLSEYPSRPNDPRVPSNPDFGKVRVQPETTHKQPTTENQQTSSRRDTISKAMKSYLERAKKHDEFMKIQQEEYDSGRRHLANMMGMNESSMTPADIDTAIEYLMPSGLFDHRARPRMRPPIQIYPTIKEAQFRSNGRPFHSMFYTGKPNFYQACFDLQELIERIREHEKEQMIIGVSEPPEEARIDRTLSLTSTWLNHLEIRRLFLEKIDQKRYETFIGALERLCEHPYSKLSQDFIGKFRKQLATSAEMMQIEPLKYDADGRPYMDAKGKRKHCIAHVTVRGNGTGLVTINGQDSILYFKNIQDREQVMTPLTFTGLLGKVDIECRTMYEEHTREWSEDSPPFDGKEPRPLGITSQSGAIRLALSLALKSFVTRETVEKMRLVGLLSYDRRQRERKKWGQEGARRKYTWKKR</sequence>